<keyword evidence="2" id="KW-0547">Nucleotide-binding</keyword>
<organism evidence="7 8">
    <name type="scientific">Sesamum alatum</name>
    <dbReference type="NCBI Taxonomy" id="300844"/>
    <lineage>
        <taxon>Eukaryota</taxon>
        <taxon>Viridiplantae</taxon>
        <taxon>Streptophyta</taxon>
        <taxon>Embryophyta</taxon>
        <taxon>Tracheophyta</taxon>
        <taxon>Spermatophyta</taxon>
        <taxon>Magnoliopsida</taxon>
        <taxon>eudicotyledons</taxon>
        <taxon>Gunneridae</taxon>
        <taxon>Pentapetalae</taxon>
        <taxon>asterids</taxon>
        <taxon>lamiids</taxon>
        <taxon>Lamiales</taxon>
        <taxon>Pedaliaceae</taxon>
        <taxon>Sesamum</taxon>
    </lineage>
</organism>
<dbReference type="InterPro" id="IPR011009">
    <property type="entry name" value="Kinase-like_dom_sf"/>
</dbReference>
<gene>
    <name evidence="7" type="ORF">Salat_2927200</name>
</gene>
<evidence type="ECO:0000259" key="5">
    <source>
        <dbReference type="PROSITE" id="PS50011"/>
    </source>
</evidence>
<dbReference type="Pfam" id="PF00481">
    <property type="entry name" value="PP2C"/>
    <property type="match status" value="1"/>
</dbReference>
<evidence type="ECO:0000259" key="6">
    <source>
        <dbReference type="PROSITE" id="PS51746"/>
    </source>
</evidence>
<dbReference type="Proteomes" id="UP001293254">
    <property type="component" value="Unassembled WGS sequence"/>
</dbReference>
<dbReference type="Gene3D" id="1.10.510.10">
    <property type="entry name" value="Transferase(Phosphotransferase) domain 1"/>
    <property type="match status" value="1"/>
</dbReference>
<evidence type="ECO:0000256" key="4">
    <source>
        <dbReference type="ARBA" id="ARBA00022840"/>
    </source>
</evidence>
<dbReference type="PROSITE" id="PS50011">
    <property type="entry name" value="PROTEIN_KINASE_DOM"/>
    <property type="match status" value="1"/>
</dbReference>
<name>A0AAE1XIV6_9LAMI</name>
<proteinExistence type="predicted"/>
<dbReference type="PANTHER" id="PTHR44329">
    <property type="entry name" value="SERINE/THREONINE-PROTEIN KINASE TNNI3K-RELATED"/>
    <property type="match status" value="1"/>
</dbReference>
<dbReference type="PANTHER" id="PTHR44329:SF288">
    <property type="entry name" value="MITOGEN-ACTIVATED PROTEIN KINASE KINASE KINASE 20"/>
    <property type="match status" value="1"/>
</dbReference>
<dbReference type="AlphaFoldDB" id="A0AAE1XIV6"/>
<dbReference type="Gene3D" id="3.60.40.10">
    <property type="entry name" value="PPM-type phosphatase domain"/>
    <property type="match status" value="1"/>
</dbReference>
<dbReference type="SMART" id="SM00220">
    <property type="entry name" value="S_TKc"/>
    <property type="match status" value="1"/>
</dbReference>
<reference evidence="7" key="2">
    <citation type="journal article" date="2024" name="Plant">
        <title>Genomic evolution and insights into agronomic trait innovations of Sesamum species.</title>
        <authorList>
            <person name="Miao H."/>
            <person name="Wang L."/>
            <person name="Qu L."/>
            <person name="Liu H."/>
            <person name="Sun Y."/>
            <person name="Le M."/>
            <person name="Wang Q."/>
            <person name="Wei S."/>
            <person name="Zheng Y."/>
            <person name="Lin W."/>
            <person name="Duan Y."/>
            <person name="Cao H."/>
            <person name="Xiong S."/>
            <person name="Wang X."/>
            <person name="Wei L."/>
            <person name="Li C."/>
            <person name="Ma Q."/>
            <person name="Ju M."/>
            <person name="Zhao R."/>
            <person name="Li G."/>
            <person name="Mu C."/>
            <person name="Tian Q."/>
            <person name="Mei H."/>
            <person name="Zhang T."/>
            <person name="Gao T."/>
            <person name="Zhang H."/>
        </authorList>
    </citation>
    <scope>NUCLEOTIDE SEQUENCE</scope>
    <source>
        <strain evidence="7">3651</strain>
    </source>
</reference>
<keyword evidence="8" id="KW-1185">Reference proteome</keyword>
<dbReference type="InterPro" id="IPR000719">
    <property type="entry name" value="Prot_kinase_dom"/>
</dbReference>
<reference evidence="7" key="1">
    <citation type="submission" date="2020-06" db="EMBL/GenBank/DDBJ databases">
        <authorList>
            <person name="Li T."/>
            <person name="Hu X."/>
            <person name="Zhang T."/>
            <person name="Song X."/>
            <person name="Zhang H."/>
            <person name="Dai N."/>
            <person name="Sheng W."/>
            <person name="Hou X."/>
            <person name="Wei L."/>
        </authorList>
    </citation>
    <scope>NUCLEOTIDE SEQUENCE</scope>
    <source>
        <strain evidence="7">3651</strain>
        <tissue evidence="7">Leaf</tissue>
    </source>
</reference>
<comment type="caution">
    <text evidence="7">The sequence shown here is derived from an EMBL/GenBank/DDBJ whole genome shotgun (WGS) entry which is preliminary data.</text>
</comment>
<dbReference type="SMART" id="SM00332">
    <property type="entry name" value="PP2Cc"/>
    <property type="match status" value="1"/>
</dbReference>
<evidence type="ECO:0000256" key="2">
    <source>
        <dbReference type="ARBA" id="ARBA00022741"/>
    </source>
</evidence>
<dbReference type="SUPFAM" id="SSF81606">
    <property type="entry name" value="PP2C-like"/>
    <property type="match status" value="1"/>
</dbReference>
<dbReference type="InterPro" id="IPR008271">
    <property type="entry name" value="Ser/Thr_kinase_AS"/>
</dbReference>
<keyword evidence="4" id="KW-0067">ATP-binding</keyword>
<dbReference type="InterPro" id="IPR001932">
    <property type="entry name" value="PPM-type_phosphatase-like_dom"/>
</dbReference>
<dbReference type="InterPro" id="IPR051681">
    <property type="entry name" value="Ser/Thr_Kinases-Pseudokinases"/>
</dbReference>
<dbReference type="SUPFAM" id="SSF56112">
    <property type="entry name" value="Protein kinase-like (PK-like)"/>
    <property type="match status" value="1"/>
</dbReference>
<dbReference type="GO" id="GO:0004674">
    <property type="term" value="F:protein serine/threonine kinase activity"/>
    <property type="evidence" value="ECO:0007669"/>
    <property type="project" value="TreeGrafter"/>
</dbReference>
<dbReference type="PROSITE" id="PS51746">
    <property type="entry name" value="PPM_2"/>
    <property type="match status" value="1"/>
</dbReference>
<evidence type="ECO:0000256" key="1">
    <source>
        <dbReference type="ARBA" id="ARBA00022679"/>
    </source>
</evidence>
<dbReference type="EMBL" id="JACGWO010000013">
    <property type="protein sequence ID" value="KAK4412800.1"/>
    <property type="molecule type" value="Genomic_DNA"/>
</dbReference>
<keyword evidence="3 7" id="KW-0418">Kinase</keyword>
<dbReference type="Pfam" id="PF00069">
    <property type="entry name" value="Pkinase"/>
    <property type="match status" value="1"/>
</dbReference>
<keyword evidence="1" id="KW-0808">Transferase</keyword>
<dbReference type="GO" id="GO:0005524">
    <property type="term" value="F:ATP binding"/>
    <property type="evidence" value="ECO:0007669"/>
    <property type="project" value="UniProtKB-KW"/>
</dbReference>
<evidence type="ECO:0000313" key="7">
    <source>
        <dbReference type="EMBL" id="KAK4412800.1"/>
    </source>
</evidence>
<evidence type="ECO:0000313" key="8">
    <source>
        <dbReference type="Proteomes" id="UP001293254"/>
    </source>
</evidence>
<dbReference type="PROSITE" id="PS00108">
    <property type="entry name" value="PROTEIN_KINASE_ST"/>
    <property type="match status" value="1"/>
</dbReference>
<dbReference type="SMART" id="SM00331">
    <property type="entry name" value="PP2C_SIG"/>
    <property type="match status" value="1"/>
</dbReference>
<dbReference type="CDD" id="cd00143">
    <property type="entry name" value="PP2Cc"/>
    <property type="match status" value="1"/>
</dbReference>
<dbReference type="FunFam" id="3.60.40.10:FF:000035">
    <property type="entry name" value="Leucine rich repeat protein phosphatase 2c domain containing protein"/>
    <property type="match status" value="1"/>
</dbReference>
<dbReference type="InterPro" id="IPR036457">
    <property type="entry name" value="PPM-type-like_dom_sf"/>
</dbReference>
<protein>
    <submittedName>
        <fullName evidence="7">Protein kinase and PP2C-like domain-containing protein</fullName>
    </submittedName>
</protein>
<evidence type="ECO:0000256" key="3">
    <source>
        <dbReference type="ARBA" id="ARBA00022777"/>
    </source>
</evidence>
<accession>A0AAE1XIV6</accession>
<feature type="domain" description="PPM-type phosphatase" evidence="6">
    <location>
        <begin position="386"/>
        <end position="643"/>
    </location>
</feature>
<feature type="domain" description="Protein kinase" evidence="5">
    <location>
        <begin position="30"/>
        <end position="315"/>
    </location>
</feature>
<sequence>MVLEIMEPNTCIRGCCHSQTIPLHLLPSSYSLSSPIARGAESVVYEAVLDGKKVAVKKPVLSTSDDLDKFHKELQLLSKLDHPGILKLVAAHARPPNYMFFFELYEAGNLAQKLHVEERSLSVGQVIEITAQLAKALLYLHSLGIVHRDVKPANILLDENLHPHLADFGLAEYKKDLKQVSILNWKSSGKPTGGFHKKNMVGTLIYMAPEVLRKEIHTEKSDVYSFGVTVNELLTGVVPYTDRRAEAQAHTVLEMNYTEQRLTAAVVSEGLRPVLAGPESGAPTGLLSLIQRCWDADPQSRPSLSDIVSELNVMLECGETAGATKDTSVDSFISCGNADTTNSQSYQEPMNWFTCGQDFPEKAYLSSDPSTRLSSNDSVVYCPVVSCGSFSTCGRRETMEDRHFMFPHFSNENDIHFFGILDGHRGAAAAEFSAGALPGFLHTLLSMSGPSQALLEAFVKTDIAFRNELSSRRESKGVIQKDWHPGCTAITALIVKNKLFVANAGDCRTIICRAGKPYALSRDHVASCPEERERVMSAGGQVKWQVDTWRIGPAALQVTRSIGDDDLKPFVTAEPEMTETLLSAEDEYIVMASDGLWDVVGNADVVSIIKDTVKEPGMCAKRLATEAAERGSKDNITVIVVFLRPVSTAERIY</sequence>